<gene>
    <name evidence="3" type="ORF">EXY23_24580</name>
</gene>
<keyword evidence="2" id="KW-0413">Isomerase</keyword>
<dbReference type="Proteomes" id="UP000295023">
    <property type="component" value="Unassembled WGS sequence"/>
</dbReference>
<dbReference type="InterPro" id="IPR007400">
    <property type="entry name" value="PrpF-like"/>
</dbReference>
<evidence type="ECO:0000313" key="4">
    <source>
        <dbReference type="Proteomes" id="UP000295023"/>
    </source>
</evidence>
<dbReference type="OrthoDB" id="9779763at2"/>
<comment type="caution">
    <text evidence="3">The sequence shown here is derived from an EMBL/GenBank/DDBJ whole genome shotgun (WGS) entry which is preliminary data.</text>
</comment>
<organism evidence="3 4">
    <name type="scientific">Roseicella aquatilis</name>
    <dbReference type="NCBI Taxonomy" id="2527868"/>
    <lineage>
        <taxon>Bacteria</taxon>
        <taxon>Pseudomonadati</taxon>
        <taxon>Pseudomonadota</taxon>
        <taxon>Alphaproteobacteria</taxon>
        <taxon>Acetobacterales</taxon>
        <taxon>Roseomonadaceae</taxon>
        <taxon>Roseicella</taxon>
    </lineage>
</organism>
<evidence type="ECO:0000256" key="1">
    <source>
        <dbReference type="ARBA" id="ARBA00007673"/>
    </source>
</evidence>
<dbReference type="Gene3D" id="3.10.310.10">
    <property type="entry name" value="Diaminopimelate Epimerase, Chain A, domain 1"/>
    <property type="match status" value="2"/>
</dbReference>
<keyword evidence="4" id="KW-1185">Reference proteome</keyword>
<dbReference type="PANTHER" id="PTHR43709">
    <property type="entry name" value="ACONITATE ISOMERASE-RELATED"/>
    <property type="match status" value="1"/>
</dbReference>
<protein>
    <submittedName>
        <fullName evidence="3">PrpF family protein</fullName>
    </submittedName>
</protein>
<dbReference type="GO" id="GO:0016853">
    <property type="term" value="F:isomerase activity"/>
    <property type="evidence" value="ECO:0007669"/>
    <property type="project" value="UniProtKB-KW"/>
</dbReference>
<dbReference type="SUPFAM" id="SSF54506">
    <property type="entry name" value="Diaminopimelate epimerase-like"/>
    <property type="match status" value="2"/>
</dbReference>
<comment type="similarity">
    <text evidence="1">Belongs to the PrpF family.</text>
</comment>
<dbReference type="PANTHER" id="PTHR43709:SF2">
    <property type="entry name" value="DUF453 DOMAIN PROTEIN (AFU_ORTHOLOGUE AFUA_6G00360)"/>
    <property type="match status" value="1"/>
</dbReference>
<sequence>MARSSCPVASFLAHSGPLRHPPPAGPALTPACRGCRNRSGAGRRRGGRRRHAPSCRSHALTQVFIPAVFLRGGSSKGVFFHAKDLPAERAAIDPILLGVLGSPDPYGRQLDGMGGGISSLSKAVIIGPPTHPEADVDYTFAQVSVDRPVVDWKGNCGNLSAAVGPFAVDEGLVRVQDGEALVRIHQVNTRKIIHARFPVRHGRAEVRGDFAIAGVAGTGARIRLDFLSPGGSQTAGLLPTGRPVDTLDIPGFGPLRASLVDAANPAVFVDARDLGLTGAESPDAIEARADLMALLDRIRRIGGVAMGLAATEEAVSLANPRVALVAGPTAARILDGTVLDPAGHDVTIRMLSMERPHRAVPMTGAMGLAVACRIEGSIPQALAARGERPEEIRVAHPSGTLAVGAEVHRDATGWQADSAVVFRTARRLMQGQVAIPC</sequence>
<proteinExistence type="inferred from homology"/>
<reference evidence="3 4" key="1">
    <citation type="submission" date="2019-03" db="EMBL/GenBank/DDBJ databases">
        <title>Paracraurococcus aquatilis NE82 genome sequence.</title>
        <authorList>
            <person name="Zhao Y."/>
            <person name="Du Z."/>
        </authorList>
    </citation>
    <scope>NUCLEOTIDE SEQUENCE [LARGE SCALE GENOMIC DNA]</scope>
    <source>
        <strain evidence="3 4">NE82</strain>
    </source>
</reference>
<dbReference type="AlphaFoldDB" id="A0A4R4D4L2"/>
<evidence type="ECO:0000313" key="3">
    <source>
        <dbReference type="EMBL" id="TCZ53618.1"/>
    </source>
</evidence>
<evidence type="ECO:0000256" key="2">
    <source>
        <dbReference type="ARBA" id="ARBA00023235"/>
    </source>
</evidence>
<name>A0A4R4D4L2_9PROT</name>
<dbReference type="EMBL" id="SKBM01000038">
    <property type="protein sequence ID" value="TCZ53618.1"/>
    <property type="molecule type" value="Genomic_DNA"/>
</dbReference>
<dbReference type="Pfam" id="PF04303">
    <property type="entry name" value="PrpF"/>
    <property type="match status" value="1"/>
</dbReference>
<accession>A0A4R4D4L2</accession>